<gene>
    <name evidence="13" type="ORF">ACA1_061000</name>
</gene>
<evidence type="ECO:0000256" key="7">
    <source>
        <dbReference type="ARBA" id="ARBA00023065"/>
    </source>
</evidence>
<dbReference type="InterPro" id="IPR001873">
    <property type="entry name" value="ENaC"/>
</dbReference>
<keyword evidence="14" id="KW-1185">Reference proteome</keyword>
<keyword evidence="3 11" id="KW-0894">Sodium channel</keyword>
<feature type="compositionally biased region" description="Basic and acidic residues" evidence="12">
    <location>
        <begin position="269"/>
        <end position="278"/>
    </location>
</feature>
<dbReference type="Proteomes" id="UP000011083">
    <property type="component" value="Unassembled WGS sequence"/>
</dbReference>
<evidence type="ECO:0000256" key="1">
    <source>
        <dbReference type="ARBA" id="ARBA00004141"/>
    </source>
</evidence>
<dbReference type="RefSeq" id="XP_004339375.1">
    <property type="nucleotide sequence ID" value="XM_004339327.1"/>
</dbReference>
<name>L8GWP0_ACACF</name>
<keyword evidence="9 11" id="KW-0739">Sodium transport</keyword>
<evidence type="ECO:0000313" key="13">
    <source>
        <dbReference type="EMBL" id="ELR17362.1"/>
    </source>
</evidence>
<evidence type="ECO:0000256" key="12">
    <source>
        <dbReference type="SAM" id="MobiDB-lite"/>
    </source>
</evidence>
<proteinExistence type="inferred from homology"/>
<keyword evidence="5" id="KW-1133">Transmembrane helix</keyword>
<evidence type="ECO:0000256" key="2">
    <source>
        <dbReference type="ARBA" id="ARBA00022448"/>
    </source>
</evidence>
<keyword evidence="8" id="KW-0472">Membrane</keyword>
<evidence type="ECO:0000256" key="3">
    <source>
        <dbReference type="ARBA" id="ARBA00022461"/>
    </source>
</evidence>
<dbReference type="KEGG" id="acan:ACA1_061000"/>
<evidence type="ECO:0000256" key="8">
    <source>
        <dbReference type="ARBA" id="ARBA00023136"/>
    </source>
</evidence>
<organism evidence="13 14">
    <name type="scientific">Acanthamoeba castellanii (strain ATCC 30010 / Neff)</name>
    <dbReference type="NCBI Taxonomy" id="1257118"/>
    <lineage>
        <taxon>Eukaryota</taxon>
        <taxon>Amoebozoa</taxon>
        <taxon>Discosea</taxon>
        <taxon>Longamoebia</taxon>
        <taxon>Centramoebida</taxon>
        <taxon>Acanthamoebidae</taxon>
        <taxon>Acanthamoeba</taxon>
    </lineage>
</organism>
<evidence type="ECO:0000256" key="10">
    <source>
        <dbReference type="ARBA" id="ARBA00023303"/>
    </source>
</evidence>
<dbReference type="GeneID" id="14918281"/>
<dbReference type="GO" id="GO:0005272">
    <property type="term" value="F:sodium channel activity"/>
    <property type="evidence" value="ECO:0007669"/>
    <property type="project" value="UniProtKB-KW"/>
</dbReference>
<protein>
    <submittedName>
        <fullName evidence="13">Uncharacterized protein</fullName>
    </submittedName>
</protein>
<dbReference type="GO" id="GO:0016020">
    <property type="term" value="C:membrane"/>
    <property type="evidence" value="ECO:0007669"/>
    <property type="project" value="UniProtKB-SubCell"/>
</dbReference>
<dbReference type="Pfam" id="PF00858">
    <property type="entry name" value="ASC"/>
    <property type="match status" value="1"/>
</dbReference>
<feature type="region of interest" description="Disordered" evidence="12">
    <location>
        <begin position="257"/>
        <end position="301"/>
    </location>
</feature>
<evidence type="ECO:0000256" key="5">
    <source>
        <dbReference type="ARBA" id="ARBA00022989"/>
    </source>
</evidence>
<evidence type="ECO:0000256" key="6">
    <source>
        <dbReference type="ARBA" id="ARBA00023053"/>
    </source>
</evidence>
<accession>L8GWP0</accession>
<dbReference type="AlphaFoldDB" id="L8GWP0"/>
<comment type="similarity">
    <text evidence="11">Belongs to the amiloride-sensitive sodium channel (TC 1.A.6) family.</text>
</comment>
<dbReference type="EMBL" id="KB007974">
    <property type="protein sequence ID" value="ELR17362.1"/>
    <property type="molecule type" value="Genomic_DNA"/>
</dbReference>
<keyword evidence="4 11" id="KW-0812">Transmembrane</keyword>
<keyword evidence="2 11" id="KW-0813">Transport</keyword>
<sequence length="301" mass="33623">MWMWTVGYSVGDMVYIAQTTADQKQATRFSKAVWVVALACVLAYTGYQSYECYLSYTNPDWTTGVRFERQLDFPTVLVCPMSEGRFKGHECVEFNGNASNIMTAVIDEHIFMQVQLTIQISNFKSNPPFAVVLYSASSRTPIGNEDTSFLVVPKSSHWAALTQNEAIYLHDSTEISFSASTSSTFNRQPGHEDRIAITFSYSTFTVGTSEQVVTFDWLSLICTVGGAATFACYLHEIAMILYAKSRKWCCPLSPGKDINDDGAEEEDDAHSFADEAQKPPKVSWAETTKHRPRPPAPFSLQ</sequence>
<keyword evidence="10 11" id="KW-0407">Ion channel</keyword>
<evidence type="ECO:0000313" key="14">
    <source>
        <dbReference type="Proteomes" id="UP000011083"/>
    </source>
</evidence>
<reference evidence="13 14" key="1">
    <citation type="journal article" date="2013" name="Genome Biol.">
        <title>Genome of Acanthamoeba castellanii highlights extensive lateral gene transfer and early evolution of tyrosine kinase signaling.</title>
        <authorList>
            <person name="Clarke M."/>
            <person name="Lohan A.J."/>
            <person name="Liu B."/>
            <person name="Lagkouvardos I."/>
            <person name="Roy S."/>
            <person name="Zafar N."/>
            <person name="Bertelli C."/>
            <person name="Schilde C."/>
            <person name="Kianianmomeni A."/>
            <person name="Burglin T.R."/>
            <person name="Frech C."/>
            <person name="Turcotte B."/>
            <person name="Kopec K.O."/>
            <person name="Synnott J.M."/>
            <person name="Choo C."/>
            <person name="Paponov I."/>
            <person name="Finkler A."/>
            <person name="Soon Heng Tan C."/>
            <person name="Hutchins A.P."/>
            <person name="Weinmeier T."/>
            <person name="Rattei T."/>
            <person name="Chu J.S."/>
            <person name="Gimenez G."/>
            <person name="Irimia M."/>
            <person name="Rigden D.J."/>
            <person name="Fitzpatrick D.A."/>
            <person name="Lorenzo-Morales J."/>
            <person name="Bateman A."/>
            <person name="Chiu C.H."/>
            <person name="Tang P."/>
            <person name="Hegemann P."/>
            <person name="Fromm H."/>
            <person name="Raoult D."/>
            <person name="Greub G."/>
            <person name="Miranda-Saavedra D."/>
            <person name="Chen N."/>
            <person name="Nash P."/>
            <person name="Ginger M.L."/>
            <person name="Horn M."/>
            <person name="Schaap P."/>
            <person name="Caler L."/>
            <person name="Loftus B."/>
        </authorList>
    </citation>
    <scope>NUCLEOTIDE SEQUENCE [LARGE SCALE GENOMIC DNA]</scope>
    <source>
        <strain evidence="13 14">Neff</strain>
    </source>
</reference>
<dbReference type="VEuPathDB" id="AmoebaDB:ACA1_061000"/>
<keyword evidence="7 11" id="KW-0406">Ion transport</keyword>
<evidence type="ECO:0000256" key="11">
    <source>
        <dbReference type="RuleBase" id="RU000679"/>
    </source>
</evidence>
<keyword evidence="6" id="KW-0915">Sodium</keyword>
<evidence type="ECO:0000256" key="9">
    <source>
        <dbReference type="ARBA" id="ARBA00023201"/>
    </source>
</evidence>
<evidence type="ECO:0000256" key="4">
    <source>
        <dbReference type="ARBA" id="ARBA00022692"/>
    </source>
</evidence>
<comment type="subcellular location">
    <subcellularLocation>
        <location evidence="1">Membrane</location>
        <topology evidence="1">Multi-pass membrane protein</topology>
    </subcellularLocation>
</comment>